<dbReference type="Pfam" id="PF00583">
    <property type="entry name" value="Acetyltransf_1"/>
    <property type="match status" value="1"/>
</dbReference>
<keyword evidence="2" id="KW-0808">Transferase</keyword>
<gene>
    <name evidence="2" type="ORF">E2F48_02215</name>
</gene>
<proteinExistence type="predicted"/>
<reference evidence="2 3" key="1">
    <citation type="submission" date="2019-03" db="EMBL/GenBank/DDBJ databases">
        <title>Arthrobacter sp. nov., an bacterium isolated from biocrust in Mu Us Desert.</title>
        <authorList>
            <person name="Lixiong L."/>
        </authorList>
    </citation>
    <scope>NUCLEOTIDE SEQUENCE [LARGE SCALE GENOMIC DNA]</scope>
    <source>
        <strain evidence="2 3">SLN-3</strain>
    </source>
</reference>
<dbReference type="InterPro" id="IPR000182">
    <property type="entry name" value="GNAT_dom"/>
</dbReference>
<dbReference type="GO" id="GO:0016747">
    <property type="term" value="F:acyltransferase activity, transferring groups other than amino-acyl groups"/>
    <property type="evidence" value="ECO:0007669"/>
    <property type="project" value="InterPro"/>
</dbReference>
<organism evidence="2 3">
    <name type="scientific">Arthrobacter crusticola</name>
    <dbReference type="NCBI Taxonomy" id="2547960"/>
    <lineage>
        <taxon>Bacteria</taxon>
        <taxon>Bacillati</taxon>
        <taxon>Actinomycetota</taxon>
        <taxon>Actinomycetes</taxon>
        <taxon>Micrococcales</taxon>
        <taxon>Micrococcaceae</taxon>
        <taxon>Arthrobacter</taxon>
    </lineage>
</organism>
<dbReference type="SUPFAM" id="SSF55729">
    <property type="entry name" value="Acyl-CoA N-acyltransferases (Nat)"/>
    <property type="match status" value="1"/>
</dbReference>
<evidence type="ECO:0000313" key="2">
    <source>
        <dbReference type="EMBL" id="TDK28286.1"/>
    </source>
</evidence>
<dbReference type="AlphaFoldDB" id="A0A4R5U3M2"/>
<dbReference type="OrthoDB" id="5243635at2"/>
<keyword evidence="3" id="KW-1185">Reference proteome</keyword>
<dbReference type="Proteomes" id="UP000295411">
    <property type="component" value="Unassembled WGS sequence"/>
</dbReference>
<protein>
    <submittedName>
        <fullName evidence="2">GNAT family N-acetyltransferase</fullName>
    </submittedName>
</protein>
<name>A0A4R5U3M2_9MICC</name>
<sequence length="152" mass="16999">MARVHVESWQETYRGLVPDAVLDDPGFPAARERQWLNTLTDQRWAAHRTAVAEHHGPLVGLAMAGPSDDKPDLMHLYVLYLLAEHHGSGTGADLLHAVIDPDKRTTLWVAERNPRAQAFYRKHGFELDGGSKREGGVLDLRMVRHPGPLSRT</sequence>
<comment type="caution">
    <text evidence="2">The sequence shown here is derived from an EMBL/GenBank/DDBJ whole genome shotgun (WGS) entry which is preliminary data.</text>
</comment>
<evidence type="ECO:0000313" key="3">
    <source>
        <dbReference type="Proteomes" id="UP000295411"/>
    </source>
</evidence>
<feature type="domain" description="N-acetyltransferase" evidence="1">
    <location>
        <begin position="1"/>
        <end position="147"/>
    </location>
</feature>
<dbReference type="CDD" id="cd04301">
    <property type="entry name" value="NAT_SF"/>
    <property type="match status" value="1"/>
</dbReference>
<dbReference type="PROSITE" id="PS51186">
    <property type="entry name" value="GNAT"/>
    <property type="match status" value="1"/>
</dbReference>
<dbReference type="Gene3D" id="3.40.630.30">
    <property type="match status" value="1"/>
</dbReference>
<accession>A0A4R5U3M2</accession>
<dbReference type="InterPro" id="IPR016181">
    <property type="entry name" value="Acyl_CoA_acyltransferase"/>
</dbReference>
<dbReference type="EMBL" id="SMTK01000001">
    <property type="protein sequence ID" value="TDK28286.1"/>
    <property type="molecule type" value="Genomic_DNA"/>
</dbReference>
<evidence type="ECO:0000259" key="1">
    <source>
        <dbReference type="PROSITE" id="PS51186"/>
    </source>
</evidence>